<evidence type="ECO:0000313" key="2">
    <source>
        <dbReference type="EMBL" id="GAA3968063.1"/>
    </source>
</evidence>
<name>A0ABP7PMB8_9ACTN</name>
<dbReference type="NCBIfam" id="NF004846">
    <property type="entry name" value="PRK06197.1"/>
    <property type="match status" value="1"/>
</dbReference>
<evidence type="ECO:0000256" key="1">
    <source>
        <dbReference type="ARBA" id="ARBA00023002"/>
    </source>
</evidence>
<evidence type="ECO:0000313" key="3">
    <source>
        <dbReference type="Proteomes" id="UP001418444"/>
    </source>
</evidence>
<dbReference type="Proteomes" id="UP001418444">
    <property type="component" value="Unassembled WGS sequence"/>
</dbReference>
<dbReference type="Pfam" id="PF00106">
    <property type="entry name" value="adh_short"/>
    <property type="match status" value="1"/>
</dbReference>
<accession>A0ABP7PMB8</accession>
<sequence length="284" mass="30187">MPDQTGRRVVVTGANSGLGEQMALALGSAGAEVTLACRNVDKAQQVAEKIGDNARVAPLDLADLASVRAFADSFDGADVLINNAGVMAIPLRRTADGYEMQIGTNFLGHFALTGLILDRIDDRVVTMSSLMHKSARLDVDDLNWERRKYNRWTAYGDSKLADLMLALELADRLAGAGSDKTSLAAHPGYAATELQLHTESPVDWVMKLGNMTPIAQSAAEGALPALFAATSPHAANGEYYGPKNFGGMRGAPAVAGYRRAADDAELRQKLWSAAEKLTGVTVEV</sequence>
<dbReference type="SUPFAM" id="SSF51735">
    <property type="entry name" value="NAD(P)-binding Rossmann-fold domains"/>
    <property type="match status" value="1"/>
</dbReference>
<organism evidence="2 3">
    <name type="scientific">Gordonia caeni</name>
    <dbReference type="NCBI Taxonomy" id="1007097"/>
    <lineage>
        <taxon>Bacteria</taxon>
        <taxon>Bacillati</taxon>
        <taxon>Actinomycetota</taxon>
        <taxon>Actinomycetes</taxon>
        <taxon>Mycobacteriales</taxon>
        <taxon>Gordoniaceae</taxon>
        <taxon>Gordonia</taxon>
    </lineage>
</organism>
<gene>
    <name evidence="2" type="ORF">GCM10022231_31310</name>
</gene>
<reference evidence="3" key="1">
    <citation type="journal article" date="2019" name="Int. J. Syst. Evol. Microbiol.">
        <title>The Global Catalogue of Microorganisms (GCM) 10K type strain sequencing project: providing services to taxonomists for standard genome sequencing and annotation.</title>
        <authorList>
            <consortium name="The Broad Institute Genomics Platform"/>
            <consortium name="The Broad Institute Genome Sequencing Center for Infectious Disease"/>
            <person name="Wu L."/>
            <person name="Ma J."/>
        </authorList>
    </citation>
    <scope>NUCLEOTIDE SEQUENCE [LARGE SCALE GENOMIC DNA]</scope>
    <source>
        <strain evidence="3">JCM 16923</strain>
    </source>
</reference>
<dbReference type="PRINTS" id="PR00081">
    <property type="entry name" value="GDHRDH"/>
</dbReference>
<dbReference type="PANTHER" id="PTHR43157:SF31">
    <property type="entry name" value="PHOSPHATIDYLINOSITOL-GLYCAN BIOSYNTHESIS CLASS F PROTEIN"/>
    <property type="match status" value="1"/>
</dbReference>
<protein>
    <submittedName>
        <fullName evidence="2">SDR family NAD(P)-dependent oxidoreductase</fullName>
    </submittedName>
</protein>
<keyword evidence="1" id="KW-0560">Oxidoreductase</keyword>
<dbReference type="InterPro" id="IPR036291">
    <property type="entry name" value="NAD(P)-bd_dom_sf"/>
</dbReference>
<dbReference type="Gene3D" id="3.40.50.720">
    <property type="entry name" value="NAD(P)-binding Rossmann-like Domain"/>
    <property type="match status" value="1"/>
</dbReference>
<comment type="caution">
    <text evidence="2">The sequence shown here is derived from an EMBL/GenBank/DDBJ whole genome shotgun (WGS) entry which is preliminary data.</text>
</comment>
<dbReference type="PANTHER" id="PTHR43157">
    <property type="entry name" value="PHOSPHATIDYLINOSITOL-GLYCAN BIOSYNTHESIS CLASS F PROTEIN-RELATED"/>
    <property type="match status" value="1"/>
</dbReference>
<dbReference type="InterPro" id="IPR002347">
    <property type="entry name" value="SDR_fam"/>
</dbReference>
<proteinExistence type="predicted"/>
<dbReference type="EMBL" id="BAAAZW010000010">
    <property type="protein sequence ID" value="GAA3968063.1"/>
    <property type="molecule type" value="Genomic_DNA"/>
</dbReference>
<keyword evidence="3" id="KW-1185">Reference proteome</keyword>